<evidence type="ECO:0000313" key="1">
    <source>
        <dbReference type="EMBL" id="KAK9882298.1"/>
    </source>
</evidence>
<keyword evidence="2" id="KW-1185">Reference proteome</keyword>
<comment type="caution">
    <text evidence="1">The sequence shown here is derived from an EMBL/GenBank/DDBJ whole genome shotgun (WGS) entry which is preliminary data.</text>
</comment>
<sequence>MSVIFATVNTGKAREDTIIYCVIPGGSAEPPPANSAGFMPSDILQACSRADHGSYLHNANVHLFFSAIRNREVIAVGSNFYQFEWGSKKDSQISPIVKYDTSLNYHIIHHFKS</sequence>
<accession>A0AAW1UM74</accession>
<dbReference type="EMBL" id="JARQZJ010000074">
    <property type="protein sequence ID" value="KAK9882298.1"/>
    <property type="molecule type" value="Genomic_DNA"/>
</dbReference>
<dbReference type="AlphaFoldDB" id="A0AAW1UM74"/>
<gene>
    <name evidence="1" type="ORF">WA026_020409</name>
</gene>
<evidence type="ECO:0000313" key="2">
    <source>
        <dbReference type="Proteomes" id="UP001431783"/>
    </source>
</evidence>
<dbReference type="Proteomes" id="UP001431783">
    <property type="component" value="Unassembled WGS sequence"/>
</dbReference>
<name>A0AAW1UM74_9CUCU</name>
<proteinExistence type="predicted"/>
<organism evidence="1 2">
    <name type="scientific">Henosepilachna vigintioctopunctata</name>
    <dbReference type="NCBI Taxonomy" id="420089"/>
    <lineage>
        <taxon>Eukaryota</taxon>
        <taxon>Metazoa</taxon>
        <taxon>Ecdysozoa</taxon>
        <taxon>Arthropoda</taxon>
        <taxon>Hexapoda</taxon>
        <taxon>Insecta</taxon>
        <taxon>Pterygota</taxon>
        <taxon>Neoptera</taxon>
        <taxon>Endopterygota</taxon>
        <taxon>Coleoptera</taxon>
        <taxon>Polyphaga</taxon>
        <taxon>Cucujiformia</taxon>
        <taxon>Coccinelloidea</taxon>
        <taxon>Coccinellidae</taxon>
        <taxon>Epilachninae</taxon>
        <taxon>Epilachnini</taxon>
        <taxon>Henosepilachna</taxon>
    </lineage>
</organism>
<reference evidence="1 2" key="1">
    <citation type="submission" date="2023-03" db="EMBL/GenBank/DDBJ databases">
        <title>Genome insight into feeding habits of ladybird beetles.</title>
        <authorList>
            <person name="Li H.-S."/>
            <person name="Huang Y.-H."/>
            <person name="Pang H."/>
        </authorList>
    </citation>
    <scope>NUCLEOTIDE SEQUENCE [LARGE SCALE GENOMIC DNA]</scope>
    <source>
        <strain evidence="1">SYSU_2023b</strain>
        <tissue evidence="1">Whole body</tissue>
    </source>
</reference>
<protein>
    <submittedName>
        <fullName evidence="1">Uncharacterized protein</fullName>
    </submittedName>
</protein>